<name>A0A557XLE6_9MYCO</name>
<proteinExistence type="predicted"/>
<dbReference type="Proteomes" id="UP000320513">
    <property type="component" value="Unassembled WGS sequence"/>
</dbReference>
<reference evidence="1 2" key="1">
    <citation type="submission" date="2019-07" db="EMBL/GenBank/DDBJ databases">
        <title>New Mycobacterium species.</title>
        <authorList>
            <person name="Tortoli E."/>
            <person name="Ghielmetti G."/>
            <person name="Friedel U."/>
            <person name="Trovato A."/>
        </authorList>
    </citation>
    <scope>NUCLEOTIDE SEQUENCE [LARGE SCALE GENOMIC DNA]</scope>
    <source>
        <strain evidence="1 2">16-83</strain>
    </source>
</reference>
<gene>
    <name evidence="1" type="ORF">FPZ47_17650</name>
</gene>
<dbReference type="EMBL" id="VMQU01000079">
    <property type="protein sequence ID" value="TVS86609.1"/>
    <property type="molecule type" value="Genomic_DNA"/>
</dbReference>
<keyword evidence="2" id="KW-1185">Reference proteome</keyword>
<protein>
    <submittedName>
        <fullName evidence="1">Uncharacterized protein</fullName>
    </submittedName>
</protein>
<sequence length="88" mass="10026">MTPAAIVLLDSHLDALDLRRLMRRPAVAPPPIEQTLWHRLAMVAMRTAVPIGVAGAPWFGRRYRRNRFPGNAVQHQGVEDMWKTCGRR</sequence>
<organism evidence="1 2">
    <name type="scientific">Mycobacterium helveticum</name>
    <dbReference type="NCBI Taxonomy" id="2592811"/>
    <lineage>
        <taxon>Bacteria</taxon>
        <taxon>Bacillati</taxon>
        <taxon>Actinomycetota</taxon>
        <taxon>Actinomycetes</taxon>
        <taxon>Mycobacteriales</taxon>
        <taxon>Mycobacteriaceae</taxon>
        <taxon>Mycobacterium</taxon>
    </lineage>
</organism>
<evidence type="ECO:0000313" key="2">
    <source>
        <dbReference type="Proteomes" id="UP000320513"/>
    </source>
</evidence>
<comment type="caution">
    <text evidence="1">The sequence shown here is derived from an EMBL/GenBank/DDBJ whole genome shotgun (WGS) entry which is preliminary data.</text>
</comment>
<dbReference type="AlphaFoldDB" id="A0A557XLE6"/>
<accession>A0A557XLE6</accession>
<evidence type="ECO:0000313" key="1">
    <source>
        <dbReference type="EMBL" id="TVS86609.1"/>
    </source>
</evidence>